<dbReference type="PRINTS" id="PR00326">
    <property type="entry name" value="GTP1OBG"/>
</dbReference>
<dbReference type="PROSITE" id="PS51713">
    <property type="entry name" value="G_ERA"/>
    <property type="match status" value="1"/>
</dbReference>
<dbReference type="GO" id="GO:0003924">
    <property type="term" value="F:GTPase activity"/>
    <property type="evidence" value="ECO:0007669"/>
    <property type="project" value="UniProtKB-UniRule"/>
</dbReference>
<evidence type="ECO:0000256" key="1">
    <source>
        <dbReference type="ARBA" id="ARBA00007921"/>
    </source>
</evidence>
<dbReference type="InterPro" id="IPR030388">
    <property type="entry name" value="G_ERA_dom"/>
</dbReference>
<dbReference type="PANTHER" id="PTHR42698">
    <property type="entry name" value="GTPASE ERA"/>
    <property type="match status" value="1"/>
</dbReference>
<comment type="subunit">
    <text evidence="6">Monomer.</text>
</comment>
<evidence type="ECO:0000256" key="7">
    <source>
        <dbReference type="PROSITE-ProRule" id="PRU01050"/>
    </source>
</evidence>
<dbReference type="InterPro" id="IPR005662">
    <property type="entry name" value="GTPase_Era-like"/>
</dbReference>
<dbReference type="InterPro" id="IPR009019">
    <property type="entry name" value="KH_sf_prok-type"/>
</dbReference>
<keyword evidence="6" id="KW-0699">rRNA-binding</keyword>
<evidence type="ECO:0000313" key="9">
    <source>
        <dbReference type="EMBL" id="GGG77955.1"/>
    </source>
</evidence>
<keyword evidence="4 6" id="KW-0694">RNA-binding</keyword>
<dbReference type="InterPro" id="IPR004044">
    <property type="entry name" value="KH_dom_type_2"/>
</dbReference>
<dbReference type="AlphaFoldDB" id="A0A917HFZ0"/>
<dbReference type="InterPro" id="IPR027417">
    <property type="entry name" value="P-loop_NTPase"/>
</dbReference>
<feature type="binding site" evidence="6">
    <location>
        <begin position="148"/>
        <end position="151"/>
    </location>
    <ligand>
        <name>GTP</name>
        <dbReference type="ChEBI" id="CHEBI:37565"/>
    </ligand>
</feature>
<feature type="region of interest" description="G5" evidence="7">
    <location>
        <begin position="177"/>
        <end position="179"/>
    </location>
</feature>
<dbReference type="RefSeq" id="WP_188554113.1">
    <property type="nucleotide sequence ID" value="NZ_BMGT01000002.1"/>
</dbReference>
<protein>
    <recommendedName>
        <fullName evidence="2 6">GTPase Era</fullName>
    </recommendedName>
</protein>
<dbReference type="Pfam" id="PF07650">
    <property type="entry name" value="KH_2"/>
    <property type="match status" value="1"/>
</dbReference>
<sequence length="345" mass="38757">MPFRSGFVSIIGRPNAGKSTLLNALLGQKLAIVTHKPQTTRTRIHGVLEVPLKKKGKGEPGHPAAQVVLVDTPGVHKPETQLDKRMMQEVHDALESRDAVLFIVDVTHRLAKTGSEKTTGRMAMSAAEDDFALSLVKKLECPVILVLNKIDAVRKEELLPLIAHWSSLHDFAEVVPISARKKEGLELLLEKIVGQLKEGQRYFPKHQLTDQPERFLVAELIREKILMLTGEEVPYATAVVIERYEEPASLKKMKDGKLPVTKIAAAIYCERTGQKAILIGKQGEMLKRIGTTARKDIEGLLGTRVFLELFVKVQEEWRSSRGFVEDLDWRRQLEEIAEKQMGEEK</sequence>
<evidence type="ECO:0000256" key="4">
    <source>
        <dbReference type="ARBA" id="ARBA00022884"/>
    </source>
</evidence>
<gene>
    <name evidence="6 9" type="primary">era</name>
    <name evidence="9" type="ORF">GCM10011585_21430</name>
</gene>
<keyword evidence="6" id="KW-0963">Cytoplasm</keyword>
<feature type="region of interest" description="G1" evidence="7">
    <location>
        <begin position="12"/>
        <end position="19"/>
    </location>
</feature>
<dbReference type="InterPro" id="IPR015946">
    <property type="entry name" value="KH_dom-like_a/b"/>
</dbReference>
<dbReference type="NCBIfam" id="NF000908">
    <property type="entry name" value="PRK00089.1"/>
    <property type="match status" value="1"/>
</dbReference>
<dbReference type="NCBIfam" id="TIGR00231">
    <property type="entry name" value="small_GTP"/>
    <property type="match status" value="1"/>
</dbReference>
<dbReference type="GO" id="GO:0070181">
    <property type="term" value="F:small ribosomal subunit rRNA binding"/>
    <property type="evidence" value="ECO:0007669"/>
    <property type="project" value="UniProtKB-UniRule"/>
</dbReference>
<evidence type="ECO:0000256" key="6">
    <source>
        <dbReference type="HAMAP-Rule" id="MF_00367"/>
    </source>
</evidence>
<dbReference type="SMART" id="SM00382">
    <property type="entry name" value="AAA"/>
    <property type="match status" value="1"/>
</dbReference>
<dbReference type="Gene3D" id="3.30.300.20">
    <property type="match status" value="1"/>
</dbReference>
<feature type="region of interest" description="G3" evidence="7">
    <location>
        <begin position="71"/>
        <end position="74"/>
    </location>
</feature>
<dbReference type="GO" id="GO:0043024">
    <property type="term" value="F:ribosomal small subunit binding"/>
    <property type="evidence" value="ECO:0007669"/>
    <property type="project" value="TreeGrafter"/>
</dbReference>
<dbReference type="EMBL" id="BMGT01000002">
    <property type="protein sequence ID" value="GGG77955.1"/>
    <property type="molecule type" value="Genomic_DNA"/>
</dbReference>
<comment type="function">
    <text evidence="6">An essential GTPase that binds both GDP and GTP, with rapid nucleotide exchange. Plays a role in 16S rRNA processing and 30S ribosomal subunit biogenesis and possibly also in cell cycle regulation and energy metabolism.</text>
</comment>
<dbReference type="InterPro" id="IPR006073">
    <property type="entry name" value="GTP-bd"/>
</dbReference>
<dbReference type="InterPro" id="IPR005225">
    <property type="entry name" value="Small_GTP-bd"/>
</dbReference>
<dbReference type="GO" id="GO:0005886">
    <property type="term" value="C:plasma membrane"/>
    <property type="evidence" value="ECO:0007669"/>
    <property type="project" value="UniProtKB-SubCell"/>
</dbReference>
<name>A0A917HFZ0_9BACT</name>
<keyword evidence="3 6" id="KW-0547">Nucleotide-binding</keyword>
<dbReference type="Pfam" id="PF01926">
    <property type="entry name" value="MMR_HSR1"/>
    <property type="match status" value="1"/>
</dbReference>
<reference evidence="9" key="1">
    <citation type="journal article" date="2014" name="Int. J. Syst. Evol. Microbiol.">
        <title>Complete genome sequence of Corynebacterium casei LMG S-19264T (=DSM 44701T), isolated from a smear-ripened cheese.</title>
        <authorList>
            <consortium name="US DOE Joint Genome Institute (JGI-PGF)"/>
            <person name="Walter F."/>
            <person name="Albersmeier A."/>
            <person name="Kalinowski J."/>
            <person name="Ruckert C."/>
        </authorList>
    </citation>
    <scope>NUCLEOTIDE SEQUENCE</scope>
    <source>
        <strain evidence="9">CGMCC 1.12997</strain>
    </source>
</reference>
<dbReference type="GO" id="GO:0005525">
    <property type="term" value="F:GTP binding"/>
    <property type="evidence" value="ECO:0007669"/>
    <property type="project" value="UniProtKB-UniRule"/>
</dbReference>
<proteinExistence type="inferred from homology"/>
<evidence type="ECO:0000256" key="3">
    <source>
        <dbReference type="ARBA" id="ARBA00022741"/>
    </source>
</evidence>
<accession>A0A917HFZ0</accession>
<comment type="similarity">
    <text evidence="1 6 7">Belongs to the TRAFAC class TrmE-Era-EngA-EngB-Septin-like GTPase superfamily. Era GTPase family.</text>
</comment>
<keyword evidence="6" id="KW-0690">Ribosome biogenesis</keyword>
<feature type="binding site" evidence="6">
    <location>
        <begin position="71"/>
        <end position="75"/>
    </location>
    <ligand>
        <name>GTP</name>
        <dbReference type="ChEBI" id="CHEBI:37565"/>
    </ligand>
</feature>
<evidence type="ECO:0000313" key="10">
    <source>
        <dbReference type="Proteomes" id="UP000647241"/>
    </source>
</evidence>
<keyword evidence="6" id="KW-1003">Cell membrane</keyword>
<dbReference type="SUPFAM" id="SSF54814">
    <property type="entry name" value="Prokaryotic type KH domain (KH-domain type II)"/>
    <property type="match status" value="1"/>
</dbReference>
<keyword evidence="10" id="KW-1185">Reference proteome</keyword>
<dbReference type="CDD" id="cd04163">
    <property type="entry name" value="Era"/>
    <property type="match status" value="1"/>
</dbReference>
<feature type="domain" description="Era-type G" evidence="8">
    <location>
        <begin position="4"/>
        <end position="198"/>
    </location>
</feature>
<reference evidence="9" key="2">
    <citation type="submission" date="2020-09" db="EMBL/GenBank/DDBJ databases">
        <authorList>
            <person name="Sun Q."/>
            <person name="Zhou Y."/>
        </authorList>
    </citation>
    <scope>NUCLEOTIDE SEQUENCE</scope>
    <source>
        <strain evidence="9">CGMCC 1.12997</strain>
    </source>
</reference>
<feature type="region of interest" description="G2" evidence="7">
    <location>
        <begin position="38"/>
        <end position="42"/>
    </location>
</feature>
<feature type="binding site" evidence="6">
    <location>
        <begin position="12"/>
        <end position="19"/>
    </location>
    <ligand>
        <name>GTP</name>
        <dbReference type="ChEBI" id="CHEBI:37565"/>
    </ligand>
</feature>
<evidence type="ECO:0000259" key="8">
    <source>
        <dbReference type="PROSITE" id="PS51713"/>
    </source>
</evidence>
<comment type="subcellular location">
    <subcellularLocation>
        <location evidence="6">Cytoplasm</location>
    </subcellularLocation>
    <subcellularLocation>
        <location evidence="6">Cell membrane</location>
        <topology evidence="6">Peripheral membrane protein</topology>
    </subcellularLocation>
</comment>
<comment type="caution">
    <text evidence="9">The sequence shown here is derived from an EMBL/GenBank/DDBJ whole genome shotgun (WGS) entry which is preliminary data.</text>
</comment>
<dbReference type="Gene3D" id="3.40.50.300">
    <property type="entry name" value="P-loop containing nucleotide triphosphate hydrolases"/>
    <property type="match status" value="1"/>
</dbReference>
<dbReference type="HAMAP" id="MF_00367">
    <property type="entry name" value="GTPase_Era"/>
    <property type="match status" value="1"/>
</dbReference>
<keyword evidence="6" id="KW-0472">Membrane</keyword>
<dbReference type="NCBIfam" id="TIGR00436">
    <property type="entry name" value="era"/>
    <property type="match status" value="1"/>
</dbReference>
<evidence type="ECO:0000256" key="2">
    <source>
        <dbReference type="ARBA" id="ARBA00020484"/>
    </source>
</evidence>
<dbReference type="Proteomes" id="UP000647241">
    <property type="component" value="Unassembled WGS sequence"/>
</dbReference>
<organism evidence="9 10">
    <name type="scientific">Edaphobacter dinghuensis</name>
    <dbReference type="NCBI Taxonomy" id="1560005"/>
    <lineage>
        <taxon>Bacteria</taxon>
        <taxon>Pseudomonadati</taxon>
        <taxon>Acidobacteriota</taxon>
        <taxon>Terriglobia</taxon>
        <taxon>Terriglobales</taxon>
        <taxon>Acidobacteriaceae</taxon>
        <taxon>Edaphobacter</taxon>
    </lineage>
</organism>
<feature type="region of interest" description="G4" evidence="7">
    <location>
        <begin position="148"/>
        <end position="151"/>
    </location>
</feature>
<dbReference type="GO" id="GO:0000028">
    <property type="term" value="P:ribosomal small subunit assembly"/>
    <property type="evidence" value="ECO:0007669"/>
    <property type="project" value="TreeGrafter"/>
</dbReference>
<dbReference type="InterPro" id="IPR003593">
    <property type="entry name" value="AAA+_ATPase"/>
</dbReference>
<dbReference type="GO" id="GO:0005829">
    <property type="term" value="C:cytosol"/>
    <property type="evidence" value="ECO:0007669"/>
    <property type="project" value="TreeGrafter"/>
</dbReference>
<dbReference type="SUPFAM" id="SSF52540">
    <property type="entry name" value="P-loop containing nucleoside triphosphate hydrolases"/>
    <property type="match status" value="1"/>
</dbReference>
<dbReference type="CDD" id="cd22534">
    <property type="entry name" value="KH-II_Era"/>
    <property type="match status" value="1"/>
</dbReference>
<evidence type="ECO:0000256" key="5">
    <source>
        <dbReference type="ARBA" id="ARBA00023134"/>
    </source>
</evidence>
<keyword evidence="5 6" id="KW-0342">GTP-binding</keyword>
<dbReference type="PANTHER" id="PTHR42698:SF1">
    <property type="entry name" value="GTPASE ERA, MITOCHONDRIAL"/>
    <property type="match status" value="1"/>
</dbReference>